<keyword evidence="3" id="KW-1185">Reference proteome</keyword>
<proteinExistence type="predicted"/>
<reference evidence="2" key="1">
    <citation type="submission" date="2022-06" db="EMBL/GenBank/DDBJ databases">
        <authorList>
            <consortium name="SYNGENTA / RWTH Aachen University"/>
        </authorList>
    </citation>
    <scope>NUCLEOTIDE SEQUENCE</scope>
</reference>
<feature type="non-terminal residue" evidence="2">
    <location>
        <position position="1"/>
    </location>
</feature>
<dbReference type="Proteomes" id="UP001153365">
    <property type="component" value="Unassembled WGS sequence"/>
</dbReference>
<evidence type="ECO:0000256" key="1">
    <source>
        <dbReference type="SAM" id="Phobius"/>
    </source>
</evidence>
<protein>
    <submittedName>
        <fullName evidence="2">Uncharacterized protein</fullName>
    </submittedName>
</protein>
<accession>A0AAV0B8P7</accession>
<gene>
    <name evidence="2" type="ORF">PPACK8108_LOCUS15534</name>
</gene>
<dbReference type="EMBL" id="CALTRL010004150">
    <property type="protein sequence ID" value="CAH7682568.1"/>
    <property type="molecule type" value="Genomic_DNA"/>
</dbReference>
<evidence type="ECO:0000313" key="2">
    <source>
        <dbReference type="EMBL" id="CAH7682568.1"/>
    </source>
</evidence>
<feature type="transmembrane region" description="Helical" evidence="1">
    <location>
        <begin position="87"/>
        <end position="104"/>
    </location>
</feature>
<keyword evidence="1" id="KW-1133">Transmembrane helix</keyword>
<comment type="caution">
    <text evidence="2">The sequence shown here is derived from an EMBL/GenBank/DDBJ whole genome shotgun (WGS) entry which is preliminary data.</text>
</comment>
<sequence>SHCFQTGTFLVTFGLISFVLTQLTLSGKNFIESFTNKLDPSFNGLTFSLLLRRNGKTASSPPIISRPNGSNFKGEDNVIDPTSQIEMSLWILKFSIPLAISILLRDRKIKKLSTAKNYNSL</sequence>
<keyword evidence="1" id="KW-0812">Transmembrane</keyword>
<keyword evidence="1" id="KW-0472">Membrane</keyword>
<dbReference type="AlphaFoldDB" id="A0AAV0B8P7"/>
<organism evidence="2 3">
    <name type="scientific">Phakopsora pachyrhizi</name>
    <name type="common">Asian soybean rust disease fungus</name>
    <dbReference type="NCBI Taxonomy" id="170000"/>
    <lineage>
        <taxon>Eukaryota</taxon>
        <taxon>Fungi</taxon>
        <taxon>Dikarya</taxon>
        <taxon>Basidiomycota</taxon>
        <taxon>Pucciniomycotina</taxon>
        <taxon>Pucciniomycetes</taxon>
        <taxon>Pucciniales</taxon>
        <taxon>Phakopsoraceae</taxon>
        <taxon>Phakopsora</taxon>
    </lineage>
</organism>
<name>A0AAV0B8P7_PHAPC</name>
<feature type="transmembrane region" description="Helical" evidence="1">
    <location>
        <begin position="7"/>
        <end position="25"/>
    </location>
</feature>
<evidence type="ECO:0000313" key="3">
    <source>
        <dbReference type="Proteomes" id="UP001153365"/>
    </source>
</evidence>